<dbReference type="Proteomes" id="UP000195814">
    <property type="component" value="Chromosome"/>
</dbReference>
<dbReference type="AlphaFoldDB" id="A0A1Y0L6Y2"/>
<dbReference type="SUPFAM" id="SSF52218">
    <property type="entry name" value="Flavoproteins"/>
    <property type="match status" value="1"/>
</dbReference>
<evidence type="ECO:0000313" key="3">
    <source>
        <dbReference type="EMBL" id="ARU93802.1"/>
    </source>
</evidence>
<dbReference type="GO" id="GO:0010181">
    <property type="term" value="F:FMN binding"/>
    <property type="evidence" value="ECO:0007669"/>
    <property type="project" value="TreeGrafter"/>
</dbReference>
<protein>
    <recommendedName>
        <fullName evidence="2">Flavodoxin-like fold domain-containing protein</fullName>
    </recommendedName>
</protein>
<dbReference type="OrthoDB" id="9798454at2"/>
<reference evidence="5 6" key="1">
    <citation type="submission" date="2016-05" db="EMBL/GenBank/DDBJ databases">
        <title>Complete genome sequence of two 2,5-diketo-D-glunonic acid producing strain Tatumella citrea.</title>
        <authorList>
            <person name="Duan C."/>
            <person name="Yang J."/>
            <person name="Yang S."/>
        </authorList>
    </citation>
    <scope>NUCLEOTIDE SEQUENCE [LARGE SCALE GENOMIC DNA]</scope>
    <source>
        <strain evidence="4 5">ATCC 39140</strain>
        <strain evidence="3 6">DSM 13699</strain>
    </source>
</reference>
<accession>A0A1Y0L6Y2</accession>
<evidence type="ECO:0000313" key="6">
    <source>
        <dbReference type="Proteomes" id="UP000195814"/>
    </source>
</evidence>
<proteinExistence type="predicted"/>
<evidence type="ECO:0000313" key="5">
    <source>
        <dbReference type="Proteomes" id="UP000195729"/>
    </source>
</evidence>
<evidence type="ECO:0000313" key="4">
    <source>
        <dbReference type="EMBL" id="ARU97840.1"/>
    </source>
</evidence>
<keyword evidence="1" id="KW-0560">Oxidoreductase</keyword>
<dbReference type="EMBL" id="CP015579">
    <property type="protein sequence ID" value="ARU93802.1"/>
    <property type="molecule type" value="Genomic_DNA"/>
</dbReference>
<evidence type="ECO:0000256" key="1">
    <source>
        <dbReference type="ARBA" id="ARBA00023002"/>
    </source>
</evidence>
<dbReference type="InterPro" id="IPR046980">
    <property type="entry name" value="KefG/KefF"/>
</dbReference>
<organism evidence="3 6">
    <name type="scientific">Tatumella citrea</name>
    <name type="common">Pantoea citrea</name>
    <dbReference type="NCBI Taxonomy" id="53336"/>
    <lineage>
        <taxon>Bacteria</taxon>
        <taxon>Pseudomonadati</taxon>
        <taxon>Pseudomonadota</taxon>
        <taxon>Gammaproteobacteria</taxon>
        <taxon>Enterobacterales</taxon>
        <taxon>Erwiniaceae</taxon>
        <taxon>Tatumella</taxon>
    </lineage>
</organism>
<dbReference type="Gene3D" id="3.40.50.360">
    <property type="match status" value="1"/>
</dbReference>
<name>A0A1Y0L6Y2_TATCI</name>
<dbReference type="GO" id="GO:0003955">
    <property type="term" value="F:NAD(P)H dehydrogenase (quinone) activity"/>
    <property type="evidence" value="ECO:0007669"/>
    <property type="project" value="TreeGrafter"/>
</dbReference>
<evidence type="ECO:0000259" key="2">
    <source>
        <dbReference type="Pfam" id="PF02525"/>
    </source>
</evidence>
<dbReference type="GO" id="GO:0009055">
    <property type="term" value="F:electron transfer activity"/>
    <property type="evidence" value="ECO:0007669"/>
    <property type="project" value="TreeGrafter"/>
</dbReference>
<feature type="domain" description="Flavodoxin-like fold" evidence="2">
    <location>
        <begin position="1"/>
        <end position="162"/>
    </location>
</feature>
<dbReference type="EMBL" id="CP015581">
    <property type="protein sequence ID" value="ARU97840.1"/>
    <property type="molecule type" value="Genomic_DNA"/>
</dbReference>
<dbReference type="InterPro" id="IPR029039">
    <property type="entry name" value="Flavoprotein-like_sf"/>
</dbReference>
<dbReference type="PANTHER" id="PTHR47307:SF1">
    <property type="entry name" value="GLUTATHIONE-REGULATED POTASSIUM-EFFLUX SYSTEM ANCILLARY PROTEIN KEFG"/>
    <property type="match status" value="1"/>
</dbReference>
<dbReference type="RefSeq" id="WP_087488161.1">
    <property type="nucleotide sequence ID" value="NZ_CP015579.1"/>
</dbReference>
<dbReference type="InterPro" id="IPR003680">
    <property type="entry name" value="Flavodoxin_fold"/>
</dbReference>
<dbReference type="KEGG" id="tci:A7K98_08445"/>
<gene>
    <name evidence="3" type="ORF">A7K98_08445</name>
    <name evidence="4" type="ORF">A7K99_08445</name>
</gene>
<dbReference type="PANTHER" id="PTHR47307">
    <property type="entry name" value="GLUTATHIONE-REGULATED POTASSIUM-EFFLUX SYSTEM ANCILLARY PROTEIN KEFG"/>
    <property type="match status" value="1"/>
</dbReference>
<dbReference type="Proteomes" id="UP000195729">
    <property type="component" value="Chromosome"/>
</dbReference>
<dbReference type="Pfam" id="PF02525">
    <property type="entry name" value="Flavodoxin_2"/>
    <property type="match status" value="1"/>
</dbReference>
<sequence length="177" mass="20386">MKKLILIAHPRPDESVVHKQWMAEAAKQPENYTLHNICTAYPDGNIDILSEQQLIENHDELIIQFPCFWFSTPPLLKQWQDDVIRRGWAFGGGTAMRGKRVRLAVSAGMREQSYSVQGRMACTLAGLLLPFECVCKFIDAHYDGFHAFYGTQDDADDPEYQDKIALNTRQYMEFLRN</sequence>
<keyword evidence="5" id="KW-1185">Reference proteome</keyword>